<dbReference type="InterPro" id="IPR056920">
    <property type="entry name" value="PRTase-CE"/>
</dbReference>
<reference evidence="2 3" key="1">
    <citation type="submission" date="2021-02" db="EMBL/GenBank/DDBJ databases">
        <authorList>
            <person name="Vanwijnsberghe S."/>
        </authorList>
    </citation>
    <scope>NUCLEOTIDE SEQUENCE [LARGE SCALE GENOMIC DNA]</scope>
    <source>
        <strain evidence="2 3">R-69776</strain>
    </source>
</reference>
<accession>A0ABM8SKK9</accession>
<proteinExistence type="predicted"/>
<protein>
    <recommendedName>
        <fullName evidence="1">PRTase-CE domain-containing protein</fullName>
    </recommendedName>
</protein>
<organism evidence="2 3">
    <name type="scientific">Paraburkholderia nemoris</name>
    <dbReference type="NCBI Taxonomy" id="2793076"/>
    <lineage>
        <taxon>Bacteria</taxon>
        <taxon>Pseudomonadati</taxon>
        <taxon>Pseudomonadota</taxon>
        <taxon>Betaproteobacteria</taxon>
        <taxon>Burkholderiales</taxon>
        <taxon>Burkholderiaceae</taxon>
        <taxon>Paraburkholderia</taxon>
    </lineage>
</organism>
<evidence type="ECO:0000313" key="2">
    <source>
        <dbReference type="EMBL" id="CAE6816072.1"/>
    </source>
</evidence>
<comment type="caution">
    <text evidence="2">The sequence shown here is derived from an EMBL/GenBank/DDBJ whole genome shotgun (WGS) entry which is preliminary data.</text>
</comment>
<evidence type="ECO:0000313" key="3">
    <source>
        <dbReference type="Proteomes" id="UP000673821"/>
    </source>
</evidence>
<sequence>MVATGLWPKRANFDPTAWMTNFGTDERSLAQRLLEGFTFFSDELVKQMFRSAFLSLSSLVVSDKNDIAVARNEWSQFVDSMIVVRVTGETPNDADSGFAFSRLARDVLMLPEGRIASPETALNFLAAGGAGNVLFVDDFVGSGNQFGDTWERLYVTSSGPCSFKQLSSQSGCKTRFFYCPVICTDLGRKNIHQRCGSVVQIVPAHFFGSRQSALSTDSSIWRDDMRTEGPEFVRQASKRAGIPDLNGAEGCWQGFHKLGLALAFSHGYPDATLPLFYTNANGWKPLIRKGTL</sequence>
<evidence type="ECO:0000259" key="1">
    <source>
        <dbReference type="Pfam" id="PF24390"/>
    </source>
</evidence>
<dbReference type="Proteomes" id="UP000673821">
    <property type="component" value="Unassembled WGS sequence"/>
</dbReference>
<name>A0ABM8SKK9_9BURK</name>
<dbReference type="EMBL" id="CAJNBH010000021">
    <property type="protein sequence ID" value="CAE6816072.1"/>
    <property type="molecule type" value="Genomic_DNA"/>
</dbReference>
<gene>
    <name evidence="2" type="ORF">R69776_05916</name>
</gene>
<dbReference type="Pfam" id="PF24390">
    <property type="entry name" value="PRTase-CE"/>
    <property type="match status" value="1"/>
</dbReference>
<keyword evidence="3" id="KW-1185">Reference proteome</keyword>
<feature type="domain" description="PRTase-CE" evidence="1">
    <location>
        <begin position="16"/>
        <end position="288"/>
    </location>
</feature>